<sequence>MIALSINFIFGRKKNMYKSMKILITRHFYKSAEVAQSKLDVFFAVNRLTDEEYTELTALVETVYADENGG</sequence>
<evidence type="ECO:0000313" key="1">
    <source>
        <dbReference type="EMBL" id="DAF64685.1"/>
    </source>
</evidence>
<name>A0A8S5TNH3_9CAUD</name>
<dbReference type="EMBL" id="BK032865">
    <property type="protein sequence ID" value="DAF64685.1"/>
    <property type="molecule type" value="Genomic_DNA"/>
</dbReference>
<protein>
    <submittedName>
        <fullName evidence="1">Uncharacterized protein</fullName>
    </submittedName>
</protein>
<accession>A0A8S5TNH3</accession>
<reference evidence="1" key="1">
    <citation type="journal article" date="2021" name="Proc. Natl. Acad. Sci. U.S.A.">
        <title>A Catalog of Tens of Thousands of Viruses from Human Metagenomes Reveals Hidden Associations with Chronic Diseases.</title>
        <authorList>
            <person name="Tisza M.J."/>
            <person name="Buck C.B."/>
        </authorList>
    </citation>
    <scope>NUCLEOTIDE SEQUENCE</scope>
    <source>
        <strain evidence="1">Ct90d35</strain>
    </source>
</reference>
<organism evidence="1">
    <name type="scientific">Podoviridae sp. ct90d35</name>
    <dbReference type="NCBI Taxonomy" id="2827724"/>
    <lineage>
        <taxon>Viruses</taxon>
        <taxon>Duplodnaviria</taxon>
        <taxon>Heunggongvirae</taxon>
        <taxon>Uroviricota</taxon>
        <taxon>Caudoviricetes</taxon>
    </lineage>
</organism>
<proteinExistence type="predicted"/>